<comment type="caution">
    <text evidence="3">The sequence shown here is derived from an EMBL/GenBank/DDBJ whole genome shotgun (WGS) entry which is preliminary data.</text>
</comment>
<evidence type="ECO:0000313" key="4">
    <source>
        <dbReference type="Proteomes" id="UP000762676"/>
    </source>
</evidence>
<keyword evidence="4" id="KW-1185">Reference proteome</keyword>
<evidence type="ECO:0000259" key="2">
    <source>
        <dbReference type="PROSITE" id="PS50878"/>
    </source>
</evidence>
<accession>A0AAV4IPS3</accession>
<evidence type="ECO:0000313" key="3">
    <source>
        <dbReference type="EMBL" id="GFS12120.1"/>
    </source>
</evidence>
<dbReference type="PROSITE" id="PS50878">
    <property type="entry name" value="RT_POL"/>
    <property type="match status" value="1"/>
</dbReference>
<protein>
    <submittedName>
        <fullName evidence="3">Reverse transcriptase-like protein</fullName>
    </submittedName>
</protein>
<evidence type="ECO:0000256" key="1">
    <source>
        <dbReference type="SAM" id="SignalP"/>
    </source>
</evidence>
<keyword evidence="3" id="KW-0548">Nucleotidyltransferase</keyword>
<name>A0AAV4IPS3_9GAST</name>
<feature type="domain" description="Reverse transcriptase" evidence="2">
    <location>
        <begin position="1"/>
        <end position="105"/>
    </location>
</feature>
<dbReference type="EMBL" id="BMAT01013394">
    <property type="protein sequence ID" value="GFS12120.1"/>
    <property type="molecule type" value="Genomic_DNA"/>
</dbReference>
<dbReference type="PANTHER" id="PTHR33332">
    <property type="entry name" value="REVERSE TRANSCRIPTASE DOMAIN-CONTAINING PROTEIN"/>
    <property type="match status" value="1"/>
</dbReference>
<dbReference type="Proteomes" id="UP000762676">
    <property type="component" value="Unassembled WGS sequence"/>
</dbReference>
<keyword evidence="3" id="KW-0695">RNA-directed DNA polymerase</keyword>
<sequence>MLVLLDLSAAFDTVDQDCIDPTAVSSSTCLKFGVPQGSVLGPILFTLYTAPLSDIIKAQGMTFHLYADVTQLYISAKPGEELSTISLMHTCCESVRKWMKQNKLK</sequence>
<dbReference type="Pfam" id="PF00078">
    <property type="entry name" value="RVT_1"/>
    <property type="match status" value="1"/>
</dbReference>
<gene>
    <name evidence="3" type="ORF">ElyMa_006689200</name>
</gene>
<feature type="signal peptide" evidence="1">
    <location>
        <begin position="1"/>
        <end position="16"/>
    </location>
</feature>
<feature type="chain" id="PRO_5043719218" evidence="1">
    <location>
        <begin position="17"/>
        <end position="105"/>
    </location>
</feature>
<keyword evidence="1" id="KW-0732">Signal</keyword>
<dbReference type="InterPro" id="IPR000477">
    <property type="entry name" value="RT_dom"/>
</dbReference>
<organism evidence="3 4">
    <name type="scientific">Elysia marginata</name>
    <dbReference type="NCBI Taxonomy" id="1093978"/>
    <lineage>
        <taxon>Eukaryota</taxon>
        <taxon>Metazoa</taxon>
        <taxon>Spiralia</taxon>
        <taxon>Lophotrochozoa</taxon>
        <taxon>Mollusca</taxon>
        <taxon>Gastropoda</taxon>
        <taxon>Heterobranchia</taxon>
        <taxon>Euthyneura</taxon>
        <taxon>Panpulmonata</taxon>
        <taxon>Sacoglossa</taxon>
        <taxon>Placobranchoidea</taxon>
        <taxon>Plakobranchidae</taxon>
        <taxon>Elysia</taxon>
    </lineage>
</organism>
<dbReference type="AlphaFoldDB" id="A0AAV4IPS3"/>
<keyword evidence="3" id="KW-0808">Transferase</keyword>
<proteinExistence type="predicted"/>
<dbReference type="GO" id="GO:0003964">
    <property type="term" value="F:RNA-directed DNA polymerase activity"/>
    <property type="evidence" value="ECO:0007669"/>
    <property type="project" value="UniProtKB-KW"/>
</dbReference>
<reference evidence="3 4" key="1">
    <citation type="journal article" date="2021" name="Elife">
        <title>Chloroplast acquisition without the gene transfer in kleptoplastic sea slugs, Plakobranchus ocellatus.</title>
        <authorList>
            <person name="Maeda T."/>
            <person name="Takahashi S."/>
            <person name="Yoshida T."/>
            <person name="Shimamura S."/>
            <person name="Takaki Y."/>
            <person name="Nagai Y."/>
            <person name="Toyoda A."/>
            <person name="Suzuki Y."/>
            <person name="Arimoto A."/>
            <person name="Ishii H."/>
            <person name="Satoh N."/>
            <person name="Nishiyama T."/>
            <person name="Hasebe M."/>
            <person name="Maruyama T."/>
            <person name="Minagawa J."/>
            <person name="Obokata J."/>
            <person name="Shigenobu S."/>
        </authorList>
    </citation>
    <scope>NUCLEOTIDE SEQUENCE [LARGE SCALE GENOMIC DNA]</scope>
</reference>